<dbReference type="PANTHER" id="PTHR22677:SF4">
    <property type="entry name" value="USHER SYNDROME TYPE-1G PROTEIN-LIKE PROTEIN"/>
    <property type="match status" value="1"/>
</dbReference>
<proteinExistence type="predicted"/>
<dbReference type="PROSITE" id="PS50297">
    <property type="entry name" value="ANK_REP_REGION"/>
    <property type="match status" value="2"/>
</dbReference>
<dbReference type="PROSITE" id="PS50088">
    <property type="entry name" value="ANK_REPEAT"/>
    <property type="match status" value="3"/>
</dbReference>
<sequence length="175" mass="19124">MEMVNLKISDLFKALIAGDTAKVLGLLEEQPHLANTENEDGLTPLAYAGHLGFTEIVQALLEYEVEVNAVTHSQISYIPSNTALHATIAGERSLEIIRLLLARGADPRIVDSNGHTPLHSAAYHADSLEMIQLLLEHGAEWDKLTPEGETALQIADGQGNQRVAEMLRQIISKQQ</sequence>
<gene>
    <name evidence="2" type="ORF">ACFQ3J_15670</name>
</gene>
<dbReference type="SUPFAM" id="SSF48403">
    <property type="entry name" value="Ankyrin repeat"/>
    <property type="match status" value="1"/>
</dbReference>
<dbReference type="Gene3D" id="1.25.40.20">
    <property type="entry name" value="Ankyrin repeat-containing domain"/>
    <property type="match status" value="2"/>
</dbReference>
<dbReference type="InterPro" id="IPR036770">
    <property type="entry name" value="Ankyrin_rpt-contain_sf"/>
</dbReference>
<dbReference type="Pfam" id="PF00023">
    <property type="entry name" value="Ank"/>
    <property type="match status" value="1"/>
</dbReference>
<protein>
    <submittedName>
        <fullName evidence="2">Ankyrin repeat domain-containing protein</fullName>
    </submittedName>
</protein>
<evidence type="ECO:0000313" key="3">
    <source>
        <dbReference type="Proteomes" id="UP001597169"/>
    </source>
</evidence>
<dbReference type="InterPro" id="IPR039323">
    <property type="entry name" value="ANKRD_45/46/60"/>
</dbReference>
<dbReference type="RefSeq" id="WP_251582571.1">
    <property type="nucleotide sequence ID" value="NZ_JBHTKX010000001.1"/>
</dbReference>
<organism evidence="2 3">
    <name type="scientific">Paenibacillus provencensis</name>
    <dbReference type="NCBI Taxonomy" id="441151"/>
    <lineage>
        <taxon>Bacteria</taxon>
        <taxon>Bacillati</taxon>
        <taxon>Bacillota</taxon>
        <taxon>Bacilli</taxon>
        <taxon>Bacillales</taxon>
        <taxon>Paenibacillaceae</taxon>
        <taxon>Paenibacillus</taxon>
    </lineage>
</organism>
<keyword evidence="1" id="KW-0040">ANK repeat</keyword>
<dbReference type="PANTHER" id="PTHR22677">
    <property type="entry name" value="ANKYRIN REPEAT DOMAIN-CONTAINING PROTEIN 60"/>
    <property type="match status" value="1"/>
</dbReference>
<dbReference type="Proteomes" id="UP001597169">
    <property type="component" value="Unassembled WGS sequence"/>
</dbReference>
<evidence type="ECO:0000256" key="1">
    <source>
        <dbReference type="PROSITE-ProRule" id="PRU00023"/>
    </source>
</evidence>
<feature type="repeat" description="ANK" evidence="1">
    <location>
        <begin position="79"/>
        <end position="112"/>
    </location>
</feature>
<dbReference type="SMART" id="SM00248">
    <property type="entry name" value="ANK"/>
    <property type="match status" value="3"/>
</dbReference>
<evidence type="ECO:0000313" key="2">
    <source>
        <dbReference type="EMBL" id="MFD1129610.1"/>
    </source>
</evidence>
<dbReference type="Pfam" id="PF12796">
    <property type="entry name" value="Ank_2"/>
    <property type="match status" value="1"/>
</dbReference>
<accession>A0ABW3PV26</accession>
<name>A0ABW3PV26_9BACL</name>
<feature type="repeat" description="ANK" evidence="1">
    <location>
        <begin position="113"/>
        <end position="146"/>
    </location>
</feature>
<keyword evidence="3" id="KW-1185">Reference proteome</keyword>
<comment type="caution">
    <text evidence="2">The sequence shown here is derived from an EMBL/GenBank/DDBJ whole genome shotgun (WGS) entry which is preliminary data.</text>
</comment>
<feature type="repeat" description="ANK" evidence="1">
    <location>
        <begin position="40"/>
        <end position="72"/>
    </location>
</feature>
<dbReference type="InterPro" id="IPR002110">
    <property type="entry name" value="Ankyrin_rpt"/>
</dbReference>
<reference evidence="3" key="1">
    <citation type="journal article" date="2019" name="Int. J. Syst. Evol. Microbiol.">
        <title>The Global Catalogue of Microorganisms (GCM) 10K type strain sequencing project: providing services to taxonomists for standard genome sequencing and annotation.</title>
        <authorList>
            <consortium name="The Broad Institute Genomics Platform"/>
            <consortium name="The Broad Institute Genome Sequencing Center for Infectious Disease"/>
            <person name="Wu L."/>
            <person name="Ma J."/>
        </authorList>
    </citation>
    <scope>NUCLEOTIDE SEQUENCE [LARGE SCALE GENOMIC DNA]</scope>
    <source>
        <strain evidence="3">CCUG 53519</strain>
    </source>
</reference>
<dbReference type="EMBL" id="JBHTKX010000001">
    <property type="protein sequence ID" value="MFD1129610.1"/>
    <property type="molecule type" value="Genomic_DNA"/>
</dbReference>